<reference evidence="2 3" key="1">
    <citation type="submission" date="2024-10" db="EMBL/GenBank/DDBJ databases">
        <title>The Natural Products Discovery Center: Release of the First 8490 Sequenced Strains for Exploring Actinobacteria Biosynthetic Diversity.</title>
        <authorList>
            <person name="Kalkreuter E."/>
            <person name="Kautsar S.A."/>
            <person name="Yang D."/>
            <person name="Bader C.D."/>
            <person name="Teijaro C.N."/>
            <person name="Fluegel L."/>
            <person name="Davis C.M."/>
            <person name="Simpson J.R."/>
            <person name="Lauterbach L."/>
            <person name="Steele A.D."/>
            <person name="Gui C."/>
            <person name="Meng S."/>
            <person name="Li G."/>
            <person name="Viehrig K."/>
            <person name="Ye F."/>
            <person name="Su P."/>
            <person name="Kiefer A.F."/>
            <person name="Nichols A."/>
            <person name="Cepeda A.J."/>
            <person name="Yan W."/>
            <person name="Fan B."/>
            <person name="Jiang Y."/>
            <person name="Adhikari A."/>
            <person name="Zheng C.-J."/>
            <person name="Schuster L."/>
            <person name="Cowan T.M."/>
            <person name="Smanski M.J."/>
            <person name="Chevrette M.G."/>
            <person name="De Carvalho L.P.S."/>
            <person name="Shen B."/>
        </authorList>
    </citation>
    <scope>NUCLEOTIDE SEQUENCE [LARGE SCALE GENOMIC DNA]</scope>
    <source>
        <strain evidence="2 3">NPDC053399</strain>
    </source>
</reference>
<comment type="caution">
    <text evidence="2">The sequence shown here is derived from an EMBL/GenBank/DDBJ whole genome shotgun (WGS) entry which is preliminary data.</text>
</comment>
<keyword evidence="3" id="KW-1185">Reference proteome</keyword>
<evidence type="ECO:0000259" key="1">
    <source>
        <dbReference type="PROSITE" id="PS51186"/>
    </source>
</evidence>
<dbReference type="RefSeq" id="WP_399643508.1">
    <property type="nucleotide sequence ID" value="NZ_JBITYG010000001.1"/>
</dbReference>
<dbReference type="PROSITE" id="PS51186">
    <property type="entry name" value="GNAT"/>
    <property type="match status" value="1"/>
</dbReference>
<proteinExistence type="predicted"/>
<dbReference type="EC" id="2.3.-.-" evidence="2"/>
<accession>A0ABW8BYK3</accession>
<keyword evidence="2" id="KW-0012">Acyltransferase</keyword>
<gene>
    <name evidence="2" type="ORF">ACIGXA_01830</name>
</gene>
<dbReference type="InterPro" id="IPR000182">
    <property type="entry name" value="GNAT_dom"/>
</dbReference>
<dbReference type="Gene3D" id="3.40.630.30">
    <property type="match status" value="1"/>
</dbReference>
<sequence length="185" mass="21024">MHTSYQRLVASDVDFLADFLIDESWPFHGPAALDRDTVRRRVSGGYYDGDESRTFWIIVGGERVGLIRLFDLADVPEGGTPLFDLRVGAAHRSRGLGGQALTWLTAYLFTEFPDLRRIEGTTRQDNRAMRRTFLSSGYAKEAHYRQAWPDEQEHVHDAVGYAILRHDWLSGATTPPDWNDEQPAT</sequence>
<organism evidence="2 3">
    <name type="scientific">Streptomyces fildesensis</name>
    <dbReference type="NCBI Taxonomy" id="375757"/>
    <lineage>
        <taxon>Bacteria</taxon>
        <taxon>Bacillati</taxon>
        <taxon>Actinomycetota</taxon>
        <taxon>Actinomycetes</taxon>
        <taxon>Kitasatosporales</taxon>
        <taxon>Streptomycetaceae</taxon>
        <taxon>Streptomyces</taxon>
    </lineage>
</organism>
<dbReference type="Proteomes" id="UP001614394">
    <property type="component" value="Unassembled WGS sequence"/>
</dbReference>
<dbReference type="EMBL" id="JBITYG010000001">
    <property type="protein sequence ID" value="MFI9099235.1"/>
    <property type="molecule type" value="Genomic_DNA"/>
</dbReference>
<dbReference type="SUPFAM" id="SSF55729">
    <property type="entry name" value="Acyl-CoA N-acyltransferases (Nat)"/>
    <property type="match status" value="1"/>
</dbReference>
<evidence type="ECO:0000313" key="2">
    <source>
        <dbReference type="EMBL" id="MFI9099235.1"/>
    </source>
</evidence>
<evidence type="ECO:0000313" key="3">
    <source>
        <dbReference type="Proteomes" id="UP001614394"/>
    </source>
</evidence>
<feature type="domain" description="N-acetyltransferase" evidence="1">
    <location>
        <begin position="3"/>
        <end position="166"/>
    </location>
</feature>
<name>A0ABW8BYK3_9ACTN</name>
<keyword evidence="2" id="KW-0808">Transferase</keyword>
<dbReference type="GO" id="GO:0016746">
    <property type="term" value="F:acyltransferase activity"/>
    <property type="evidence" value="ECO:0007669"/>
    <property type="project" value="UniProtKB-KW"/>
</dbReference>
<dbReference type="Pfam" id="PF00583">
    <property type="entry name" value="Acetyltransf_1"/>
    <property type="match status" value="1"/>
</dbReference>
<protein>
    <submittedName>
        <fullName evidence="2">GNAT family N-acetyltransferase</fullName>
        <ecNumber evidence="2">2.3.-.-</ecNumber>
    </submittedName>
</protein>
<dbReference type="InterPro" id="IPR016181">
    <property type="entry name" value="Acyl_CoA_acyltransferase"/>
</dbReference>